<dbReference type="AlphaFoldDB" id="A0A445AFC7"/>
<organism evidence="1 2">
    <name type="scientific">Arachis hypogaea</name>
    <name type="common">Peanut</name>
    <dbReference type="NCBI Taxonomy" id="3818"/>
    <lineage>
        <taxon>Eukaryota</taxon>
        <taxon>Viridiplantae</taxon>
        <taxon>Streptophyta</taxon>
        <taxon>Embryophyta</taxon>
        <taxon>Tracheophyta</taxon>
        <taxon>Spermatophyta</taxon>
        <taxon>Magnoliopsida</taxon>
        <taxon>eudicotyledons</taxon>
        <taxon>Gunneridae</taxon>
        <taxon>Pentapetalae</taxon>
        <taxon>rosids</taxon>
        <taxon>fabids</taxon>
        <taxon>Fabales</taxon>
        <taxon>Fabaceae</taxon>
        <taxon>Papilionoideae</taxon>
        <taxon>50 kb inversion clade</taxon>
        <taxon>dalbergioids sensu lato</taxon>
        <taxon>Dalbergieae</taxon>
        <taxon>Pterocarpus clade</taxon>
        <taxon>Arachis</taxon>
    </lineage>
</organism>
<dbReference type="Proteomes" id="UP000289738">
    <property type="component" value="Chromosome B02"/>
</dbReference>
<protein>
    <recommendedName>
        <fullName evidence="3">FAR1 domain-containing protein</fullName>
    </recommendedName>
</protein>
<name>A0A445AFC7_ARAHY</name>
<comment type="caution">
    <text evidence="1">The sequence shown here is derived from an EMBL/GenBank/DDBJ whole genome shotgun (WGS) entry which is preliminary data.</text>
</comment>
<evidence type="ECO:0008006" key="3">
    <source>
        <dbReference type="Google" id="ProtNLM"/>
    </source>
</evidence>
<reference evidence="1 2" key="1">
    <citation type="submission" date="2019-01" db="EMBL/GenBank/DDBJ databases">
        <title>Sequencing of cultivated peanut Arachis hypogaea provides insights into genome evolution and oil improvement.</title>
        <authorList>
            <person name="Chen X."/>
        </authorList>
    </citation>
    <scope>NUCLEOTIDE SEQUENCE [LARGE SCALE GENOMIC DNA]</scope>
    <source>
        <strain evidence="2">cv. Fuhuasheng</strain>
        <tissue evidence="1">Leaves</tissue>
    </source>
</reference>
<accession>A0A445AFC7</accession>
<dbReference type="PANTHER" id="PTHR46328">
    <property type="entry name" value="FAR-RED IMPAIRED RESPONSIVE (FAR1) FAMILY PROTEIN-RELATED"/>
    <property type="match status" value="1"/>
</dbReference>
<evidence type="ECO:0000313" key="2">
    <source>
        <dbReference type="Proteomes" id="UP000289738"/>
    </source>
</evidence>
<gene>
    <name evidence="1" type="ORF">Ahy_B02g058755</name>
</gene>
<dbReference type="EMBL" id="SDMP01000012">
    <property type="protein sequence ID" value="RYR25126.1"/>
    <property type="molecule type" value="Genomic_DNA"/>
</dbReference>
<keyword evidence="2" id="KW-1185">Reference proteome</keyword>
<dbReference type="PANTHER" id="PTHR46328:SF35">
    <property type="entry name" value="PROTEIN FAR1-RELATED SEQUENCE 5-LIKE"/>
    <property type="match status" value="1"/>
</dbReference>
<proteinExistence type="predicted"/>
<evidence type="ECO:0000313" key="1">
    <source>
        <dbReference type="EMBL" id="RYR25126.1"/>
    </source>
</evidence>
<sequence>MDDSISDCQLNQSEVDFETESNEVLETFCGVDDQFVPKVGMTFNTLEDAAKFYKQALFKGCREGKWKSKISPTEKTNPSAGLNCPARIYIHVLKDVGIWIILKVVLHHSYSCCPDQAQMLKQHRKLSMFVRRTIENNEEASIIPSKNFQSFVAATGGHCELNFIEKDVRN</sequence>